<feature type="transmembrane region" description="Helical" evidence="1">
    <location>
        <begin position="623"/>
        <end position="641"/>
    </location>
</feature>
<feature type="domain" description="CAAX prenyl protease 2/Lysostaphin resistance protein A-like" evidence="2">
    <location>
        <begin position="590"/>
        <end position="682"/>
    </location>
</feature>
<dbReference type="EMBL" id="CP036316">
    <property type="protein sequence ID" value="QDT64634.1"/>
    <property type="molecule type" value="Genomic_DNA"/>
</dbReference>
<evidence type="ECO:0000313" key="4">
    <source>
        <dbReference type="Proteomes" id="UP000319976"/>
    </source>
</evidence>
<feature type="transmembrane region" description="Helical" evidence="1">
    <location>
        <begin position="329"/>
        <end position="356"/>
    </location>
</feature>
<keyword evidence="1" id="KW-0472">Membrane</keyword>
<evidence type="ECO:0000256" key="1">
    <source>
        <dbReference type="SAM" id="Phobius"/>
    </source>
</evidence>
<sequence length="743" mass="81113">MTTPPNKSVKHQTEISSAILWRLILKELKETLRDRRTTFTLVAMPILVYPLLGIVLQKFVLAQLGETSKLEYVVACASPDEAARFQALLITGEQLLAEEEPRSETGPNGQPLDPALLSNPKAKEFEVKTVVAEPGTSREELEFYVLTGQAAVAVFAPPDDEKILSDEVETYHDYPVNFELIIHNGDAFNEDAAKFIGRRFDAVNERYLRDVLAAQEDGAPLGLPAQFETTAIGEPPEAGFSLASLVPLVLVLMTITGAVYPAIDLTAGERERGTLEPLIATPLPRRALLSAKYVAVVTVALLTALMNVFAMFVTIYSTGLDSLVFGDRGITLLIIMQLLALLLLFAAFFSAVLLCLTSFARSFKEAQAYLIPLMLVSLAPGIFSLLPGMQLNLFLALVPLANIVLLARDLLGIGIELLPALVAVFSTLLYTWLALSLAVRIFGTDAILYGSEGSWSELWTRPKHERDVPSPTEAILLTGILVPMFLILGSLPGRFGELSIAARLVMGSVITIFLFALLPAIVASYRNLKLSSTFRGTTAPWLAFVVALLFGISLWPFAFELELLLISESLLEQMKQFFEPWKAQLAAVPLALKLFCLAIVPAVCEELYFRGFLFSALKRRMSGLVTVVITAFLFAAFHVLVRDGLLLGRFPPTFFLGLMLGVLALRSGSVWPGIMMHVLNNGLLLVIAHYESQLAGWGIAMEEREHLPATWLLAAGLCVAIGAGLLLLVRGRNSIESTANSDE</sequence>
<keyword evidence="4" id="KW-1185">Reference proteome</keyword>
<dbReference type="OrthoDB" id="5486437at2"/>
<dbReference type="GO" id="GO:0140359">
    <property type="term" value="F:ABC-type transporter activity"/>
    <property type="evidence" value="ECO:0007669"/>
    <property type="project" value="InterPro"/>
</dbReference>
<protein>
    <submittedName>
        <fullName evidence="3">ABC-2 family transporter protein</fullName>
    </submittedName>
</protein>
<dbReference type="Pfam" id="PF02517">
    <property type="entry name" value="Rce1-like"/>
    <property type="match status" value="1"/>
</dbReference>
<feature type="transmembrane region" description="Helical" evidence="1">
    <location>
        <begin position="240"/>
        <end position="263"/>
    </location>
</feature>
<feature type="transmembrane region" description="Helical" evidence="1">
    <location>
        <begin position="709"/>
        <end position="729"/>
    </location>
</feature>
<dbReference type="InterPro" id="IPR003675">
    <property type="entry name" value="Rce1/LyrA-like_dom"/>
</dbReference>
<dbReference type="NCBIfam" id="NF041647">
    <property type="entry name" value="ABC_perm_CPBP"/>
    <property type="match status" value="1"/>
</dbReference>
<dbReference type="PANTHER" id="PTHR43471">
    <property type="entry name" value="ABC TRANSPORTER PERMEASE"/>
    <property type="match status" value="1"/>
</dbReference>
<feature type="transmembrane region" description="Helical" evidence="1">
    <location>
        <begin position="368"/>
        <end position="387"/>
    </location>
</feature>
<dbReference type="AlphaFoldDB" id="A0A517T8D0"/>
<dbReference type="Proteomes" id="UP000319976">
    <property type="component" value="Chromosome"/>
</dbReference>
<accession>A0A517T8D0</accession>
<name>A0A517T8D0_9PLAN</name>
<dbReference type="GO" id="GO:0005886">
    <property type="term" value="C:plasma membrane"/>
    <property type="evidence" value="ECO:0007669"/>
    <property type="project" value="UniProtKB-SubCell"/>
</dbReference>
<keyword evidence="1" id="KW-0812">Transmembrane</keyword>
<gene>
    <name evidence="3" type="ORF">V22_18740</name>
</gene>
<dbReference type="GO" id="GO:0080120">
    <property type="term" value="P:CAAX-box protein maturation"/>
    <property type="evidence" value="ECO:0007669"/>
    <property type="project" value="UniProtKB-ARBA"/>
</dbReference>
<dbReference type="Pfam" id="PF12679">
    <property type="entry name" value="ABC2_membrane_2"/>
    <property type="match status" value="1"/>
</dbReference>
<feature type="transmembrane region" description="Helical" evidence="1">
    <location>
        <begin position="585"/>
        <end position="603"/>
    </location>
</feature>
<proteinExistence type="predicted"/>
<dbReference type="PANTHER" id="PTHR43471:SF3">
    <property type="entry name" value="ABC TRANSPORTER PERMEASE PROTEIN NATB"/>
    <property type="match status" value="1"/>
</dbReference>
<feature type="transmembrane region" description="Helical" evidence="1">
    <location>
        <begin position="418"/>
        <end position="442"/>
    </location>
</feature>
<reference evidence="3 4" key="1">
    <citation type="submission" date="2019-02" db="EMBL/GenBank/DDBJ databases">
        <title>Deep-cultivation of Planctomycetes and their phenomic and genomic characterization uncovers novel biology.</title>
        <authorList>
            <person name="Wiegand S."/>
            <person name="Jogler M."/>
            <person name="Boedeker C."/>
            <person name="Pinto D."/>
            <person name="Vollmers J."/>
            <person name="Rivas-Marin E."/>
            <person name="Kohn T."/>
            <person name="Peeters S.H."/>
            <person name="Heuer A."/>
            <person name="Rast P."/>
            <person name="Oberbeckmann S."/>
            <person name="Bunk B."/>
            <person name="Jeske O."/>
            <person name="Meyerdierks A."/>
            <person name="Storesund J.E."/>
            <person name="Kallscheuer N."/>
            <person name="Luecker S."/>
            <person name="Lage O.M."/>
            <person name="Pohl T."/>
            <person name="Merkel B.J."/>
            <person name="Hornburger P."/>
            <person name="Mueller R.-W."/>
            <person name="Bruemmer F."/>
            <person name="Labrenz M."/>
            <person name="Spormann A.M."/>
            <person name="Op den Camp H."/>
            <person name="Overmann J."/>
            <person name="Amann R."/>
            <person name="Jetten M.S.M."/>
            <person name="Mascher T."/>
            <person name="Medema M.H."/>
            <person name="Devos D.P."/>
            <person name="Kaster A.-K."/>
            <person name="Ovreas L."/>
            <person name="Rohde M."/>
            <person name="Galperin M.Y."/>
            <person name="Jogler C."/>
        </authorList>
    </citation>
    <scope>NUCLEOTIDE SEQUENCE [LARGE SCALE GENOMIC DNA]</scope>
    <source>
        <strain evidence="3 4">V22</strain>
    </source>
</reference>
<dbReference type="GO" id="GO:0004175">
    <property type="term" value="F:endopeptidase activity"/>
    <property type="evidence" value="ECO:0007669"/>
    <property type="project" value="UniProtKB-ARBA"/>
</dbReference>
<organism evidence="3 4">
    <name type="scientific">Calycomorphotria hydatis</name>
    <dbReference type="NCBI Taxonomy" id="2528027"/>
    <lineage>
        <taxon>Bacteria</taxon>
        <taxon>Pseudomonadati</taxon>
        <taxon>Planctomycetota</taxon>
        <taxon>Planctomycetia</taxon>
        <taxon>Planctomycetales</taxon>
        <taxon>Planctomycetaceae</taxon>
        <taxon>Calycomorphotria</taxon>
    </lineage>
</organism>
<evidence type="ECO:0000313" key="3">
    <source>
        <dbReference type="EMBL" id="QDT64634.1"/>
    </source>
</evidence>
<evidence type="ECO:0000259" key="2">
    <source>
        <dbReference type="Pfam" id="PF02517"/>
    </source>
</evidence>
<dbReference type="KEGG" id="chya:V22_18740"/>
<dbReference type="RefSeq" id="WP_145261970.1">
    <property type="nucleotide sequence ID" value="NZ_CP036316.1"/>
</dbReference>
<keyword evidence="1" id="KW-1133">Transmembrane helix</keyword>
<feature type="transmembrane region" description="Helical" evidence="1">
    <location>
        <begin position="474"/>
        <end position="493"/>
    </location>
</feature>
<feature type="transmembrane region" description="Helical" evidence="1">
    <location>
        <begin position="653"/>
        <end position="674"/>
    </location>
</feature>
<feature type="transmembrane region" description="Helical" evidence="1">
    <location>
        <begin position="39"/>
        <end position="60"/>
    </location>
</feature>
<feature type="transmembrane region" description="Helical" evidence="1">
    <location>
        <begin position="293"/>
        <end position="317"/>
    </location>
</feature>
<feature type="transmembrane region" description="Helical" evidence="1">
    <location>
        <begin position="500"/>
        <end position="521"/>
    </location>
</feature>
<feature type="transmembrane region" description="Helical" evidence="1">
    <location>
        <begin position="541"/>
        <end position="565"/>
    </location>
</feature>